<dbReference type="EMBL" id="ADLJ01000014">
    <property type="protein sequence ID" value="EHE99283.1"/>
    <property type="molecule type" value="Genomic_DNA"/>
</dbReference>
<sequence length="76" mass="8307">MKGVSIVKILIPGSKLNSQEQLDMAKYLVKAGYAVSITKGKSQNGKVITYINYNMVEVQDEQTQKWDKPCGSSPGA</sequence>
<gene>
    <name evidence="1" type="ORF">HMPREF9469_01852</name>
</gene>
<dbReference type="Proteomes" id="UP000003763">
    <property type="component" value="Unassembled WGS sequence"/>
</dbReference>
<name>G5HGT3_9FIRM</name>
<dbReference type="HOGENOM" id="CLU_2750587_0_0_9"/>
<reference evidence="1 2" key="1">
    <citation type="submission" date="2011-08" db="EMBL/GenBank/DDBJ databases">
        <title>The Genome Sequence of Clostridium citroniae WAL-17108.</title>
        <authorList>
            <consortium name="The Broad Institute Genome Sequencing Platform"/>
            <person name="Earl A."/>
            <person name="Ward D."/>
            <person name="Feldgarden M."/>
            <person name="Gevers D."/>
            <person name="Finegold S.M."/>
            <person name="Summanen P.H."/>
            <person name="Molitoris D.R."/>
            <person name="Vaisanen M.L."/>
            <person name="Daigneault M."/>
            <person name="Allen-Vercoe E."/>
            <person name="Young S.K."/>
            <person name="Zeng Q."/>
            <person name="Gargeya S."/>
            <person name="Fitzgerald M."/>
            <person name="Haas B."/>
            <person name="Abouelleil A."/>
            <person name="Alvarado L."/>
            <person name="Arachchi H.M."/>
            <person name="Berlin A."/>
            <person name="Brown A."/>
            <person name="Chapman S.B."/>
            <person name="Chen Z."/>
            <person name="Dunbar C."/>
            <person name="Freedman E."/>
            <person name="Gearin G."/>
            <person name="Gellesch M."/>
            <person name="Goldberg J."/>
            <person name="Griggs A."/>
            <person name="Gujja S."/>
            <person name="Heiman D."/>
            <person name="Howarth C."/>
            <person name="Larson L."/>
            <person name="Lui A."/>
            <person name="MacDonald P.J.P."/>
            <person name="Montmayeur A."/>
            <person name="Murphy C."/>
            <person name="Neiman D."/>
            <person name="Pearson M."/>
            <person name="Priest M."/>
            <person name="Roberts A."/>
            <person name="Saif S."/>
            <person name="Shea T."/>
            <person name="Shenoy N."/>
            <person name="Sisk P."/>
            <person name="Stolte C."/>
            <person name="Sykes S."/>
            <person name="Wortman J."/>
            <person name="Nusbaum C."/>
            <person name="Birren B."/>
        </authorList>
    </citation>
    <scope>NUCLEOTIDE SEQUENCE [LARGE SCALE GENOMIC DNA]</scope>
    <source>
        <strain evidence="1 2">WAL-17108</strain>
    </source>
</reference>
<protein>
    <submittedName>
        <fullName evidence="1">Uncharacterized protein</fullName>
    </submittedName>
</protein>
<organism evidence="1 2">
    <name type="scientific">[Clostridium] citroniae WAL-17108</name>
    <dbReference type="NCBI Taxonomy" id="742733"/>
    <lineage>
        <taxon>Bacteria</taxon>
        <taxon>Bacillati</taxon>
        <taxon>Bacillota</taxon>
        <taxon>Clostridia</taxon>
        <taxon>Lachnospirales</taxon>
        <taxon>Lachnospiraceae</taxon>
        <taxon>Enterocloster</taxon>
    </lineage>
</organism>
<comment type="caution">
    <text evidence="1">The sequence shown here is derived from an EMBL/GenBank/DDBJ whole genome shotgun (WGS) entry which is preliminary data.</text>
</comment>
<evidence type="ECO:0000313" key="2">
    <source>
        <dbReference type="Proteomes" id="UP000003763"/>
    </source>
</evidence>
<dbReference type="AlphaFoldDB" id="G5HGT3"/>
<evidence type="ECO:0000313" key="1">
    <source>
        <dbReference type="EMBL" id="EHE99283.1"/>
    </source>
</evidence>
<accession>G5HGT3</accession>
<dbReference type="PATRIC" id="fig|742733.3.peg.1915"/>
<proteinExistence type="predicted"/>